<evidence type="ECO:0000313" key="4">
    <source>
        <dbReference type="Proteomes" id="UP000245207"/>
    </source>
</evidence>
<feature type="region of interest" description="Disordered" evidence="1">
    <location>
        <begin position="787"/>
        <end position="855"/>
    </location>
</feature>
<dbReference type="CDD" id="cd04481">
    <property type="entry name" value="RPA1_DBD_B_like"/>
    <property type="match status" value="1"/>
</dbReference>
<protein>
    <submittedName>
        <fullName evidence="3">Nucleic acid-binding, OB-fold protein</fullName>
    </submittedName>
</protein>
<dbReference type="SUPFAM" id="SSF50249">
    <property type="entry name" value="Nucleic acid-binding proteins"/>
    <property type="match status" value="3"/>
</dbReference>
<evidence type="ECO:0000313" key="3">
    <source>
        <dbReference type="EMBL" id="PWA78573.1"/>
    </source>
</evidence>
<dbReference type="Gene3D" id="2.40.50.140">
    <property type="entry name" value="Nucleic acid-binding proteins"/>
    <property type="match status" value="4"/>
</dbReference>
<sequence length="855" mass="97746">MSAYPNSSLETTYPLSSCKKGRYSNDKMHTSNFDVKGKRIFMETYPENNQSSLTSDALKIYENDASTSSRFENKRKPGIGSRTFLTSDALPMHFQNENIDSEMVPEQPGFLSATESADAEIHCTSMATCHRKTTTTAGRKRKSRAPNSVNGEPMLKPNNNCHTKRYSEGHTNLKPEIVEGLMHALDQHNELVQIFRTARDKCNEGNVPEMKIQLYNVVGARQYQLPTSGTLGAILFGDAANSITDYDVIIEYKDKRPKRINKLHSSYMGLQFPILFVYGQPGMTANNIAALRINDKDKILEAKVYRAWTHWDPPNTTEKGFRAILLDKQGDAIQAYMEPAEINYFKGILIPGKTYRIYGFTCVPTENWQQTMTANNIAALRINDKDKILEAKVYRAWTHWDPPNTTEKGFRAILLDKQGDAIQAYMEPAEINYFKGILIPGKTYRIYGFTCVPTENWQQTLQNNISLSFTTATGFDVIEDEGFPKHYFDFISYNQLPERVIDPFDKTKKPQPSDKIGNPNKNRSVFRKIEIQNLNRNSVELTLWGNLAESFNKEAIDAMEKPVIIAVSSCRVSRFRNNLQLSATPATYYYIDPDIPELQQYKAEYREAFNLNPPLQIIRKAFKDKEREKFRNRYPLAVLMAEPIEPYTDVKFTCEARISDLNTSREWFYRSCNSCSIKVEEKDNGYRCRVHGPVESPTNRYNFKAYITDNTHTVMMTFFSPKANDIVGIDCDTLLKSLKNPDPKDSPKQIKVIVGQQHIFQFHFNTWAKQGPHEFVFNDILDKDDKPKKIEAGSSNADVTPPPSTYKDADVTPPPSTYKGMQTRSKTEANAELTHRSAKRPLFPEEEPDNKKKKI</sequence>
<dbReference type="STRING" id="35608.A0A2U1NYH0"/>
<evidence type="ECO:0000256" key="1">
    <source>
        <dbReference type="SAM" id="MobiDB-lite"/>
    </source>
</evidence>
<keyword evidence="4" id="KW-1185">Reference proteome</keyword>
<dbReference type="Pfam" id="PF08646">
    <property type="entry name" value="Rep_fac-A_C"/>
    <property type="match status" value="1"/>
</dbReference>
<dbReference type="Proteomes" id="UP000245207">
    <property type="component" value="Unassembled WGS sequence"/>
</dbReference>
<feature type="domain" description="Replication factor A C-terminal" evidence="2">
    <location>
        <begin position="652"/>
        <end position="763"/>
    </location>
</feature>
<comment type="caution">
    <text evidence="3">The sequence shown here is derived from an EMBL/GenBank/DDBJ whole genome shotgun (WGS) entry which is preliminary data.</text>
</comment>
<organism evidence="3 4">
    <name type="scientific">Artemisia annua</name>
    <name type="common">Sweet wormwood</name>
    <dbReference type="NCBI Taxonomy" id="35608"/>
    <lineage>
        <taxon>Eukaryota</taxon>
        <taxon>Viridiplantae</taxon>
        <taxon>Streptophyta</taxon>
        <taxon>Embryophyta</taxon>
        <taxon>Tracheophyta</taxon>
        <taxon>Spermatophyta</taxon>
        <taxon>Magnoliopsida</taxon>
        <taxon>eudicotyledons</taxon>
        <taxon>Gunneridae</taxon>
        <taxon>Pentapetalae</taxon>
        <taxon>asterids</taxon>
        <taxon>campanulids</taxon>
        <taxon>Asterales</taxon>
        <taxon>Asteraceae</taxon>
        <taxon>Asteroideae</taxon>
        <taxon>Anthemideae</taxon>
        <taxon>Artemisiinae</taxon>
        <taxon>Artemisia</taxon>
    </lineage>
</organism>
<accession>A0A2U1NYH0</accession>
<gene>
    <name evidence="3" type="ORF">CTI12_AA167060</name>
</gene>
<name>A0A2U1NYH0_ARTAN</name>
<evidence type="ECO:0000259" key="2">
    <source>
        <dbReference type="Pfam" id="PF08646"/>
    </source>
</evidence>
<dbReference type="PANTHER" id="PTHR47165:SF4">
    <property type="entry name" value="OS03G0429900 PROTEIN"/>
    <property type="match status" value="1"/>
</dbReference>
<dbReference type="EMBL" id="PKPP01001966">
    <property type="protein sequence ID" value="PWA78573.1"/>
    <property type="molecule type" value="Genomic_DNA"/>
</dbReference>
<dbReference type="AlphaFoldDB" id="A0A2U1NYH0"/>
<dbReference type="PANTHER" id="PTHR47165">
    <property type="entry name" value="OS03G0429900 PROTEIN"/>
    <property type="match status" value="1"/>
</dbReference>
<feature type="region of interest" description="Disordered" evidence="1">
    <location>
        <begin position="132"/>
        <end position="161"/>
    </location>
</feature>
<feature type="compositionally biased region" description="Basic and acidic residues" evidence="1">
    <location>
        <begin position="825"/>
        <end position="835"/>
    </location>
</feature>
<dbReference type="InterPro" id="IPR013955">
    <property type="entry name" value="Rep_factor-A_C"/>
</dbReference>
<proteinExistence type="predicted"/>
<feature type="compositionally biased region" description="Basic residues" evidence="1">
    <location>
        <begin position="132"/>
        <end position="144"/>
    </location>
</feature>
<dbReference type="InterPro" id="IPR012340">
    <property type="entry name" value="NA-bd_OB-fold"/>
</dbReference>
<reference evidence="3 4" key="1">
    <citation type="journal article" date="2018" name="Mol. Plant">
        <title>The genome of Artemisia annua provides insight into the evolution of Asteraceae family and artemisinin biosynthesis.</title>
        <authorList>
            <person name="Shen Q."/>
            <person name="Zhang L."/>
            <person name="Liao Z."/>
            <person name="Wang S."/>
            <person name="Yan T."/>
            <person name="Shi P."/>
            <person name="Liu M."/>
            <person name="Fu X."/>
            <person name="Pan Q."/>
            <person name="Wang Y."/>
            <person name="Lv Z."/>
            <person name="Lu X."/>
            <person name="Zhang F."/>
            <person name="Jiang W."/>
            <person name="Ma Y."/>
            <person name="Chen M."/>
            <person name="Hao X."/>
            <person name="Li L."/>
            <person name="Tang Y."/>
            <person name="Lv G."/>
            <person name="Zhou Y."/>
            <person name="Sun X."/>
            <person name="Brodelius P.E."/>
            <person name="Rose J.K.C."/>
            <person name="Tang K."/>
        </authorList>
    </citation>
    <scope>NUCLEOTIDE SEQUENCE [LARGE SCALE GENOMIC DNA]</scope>
    <source>
        <strain evidence="4">cv. Huhao1</strain>
        <tissue evidence="3">Leaf</tissue>
    </source>
</reference>